<evidence type="ECO:0000256" key="7">
    <source>
        <dbReference type="ARBA" id="ARBA00023016"/>
    </source>
</evidence>
<keyword evidence="9" id="KW-1185">Reference proteome</keyword>
<keyword evidence="3" id="KW-0540">Nuclease</keyword>
<reference evidence="8 9" key="1">
    <citation type="submission" date="2024-12" db="EMBL/GenBank/DDBJ databases">
        <authorList>
            <person name="Alaofin S."/>
            <person name="Velasco D."/>
            <person name="Li D."/>
            <person name="Baldwin T."/>
            <person name="Liu Z."/>
            <person name="Schachterle J.K."/>
        </authorList>
    </citation>
    <scope>NUCLEOTIDE SEQUENCE [LARGE SCALE GENOMIC DNA]</scope>
    <source>
        <strain evidence="8 9">B1</strain>
    </source>
</reference>
<evidence type="ECO:0000313" key="9">
    <source>
        <dbReference type="Proteomes" id="UP001635788"/>
    </source>
</evidence>
<dbReference type="Gene3D" id="3.30.920.30">
    <property type="entry name" value="Hypothetical protein"/>
    <property type="match status" value="1"/>
</dbReference>
<keyword evidence="5" id="KW-0378">Hydrolase</keyword>
<comment type="similarity">
    <text evidence="1">Belongs to the HicA mRNA interferase family.</text>
</comment>
<keyword evidence="7" id="KW-0346">Stress response</keyword>
<dbReference type="Pfam" id="PF07927">
    <property type="entry name" value="HicA_toxin"/>
    <property type="match status" value="1"/>
</dbReference>
<organism evidence="8 9">
    <name type="scientific">Xanthomonas translucens pv. translucens</name>
    <dbReference type="NCBI Taxonomy" id="134875"/>
    <lineage>
        <taxon>Bacteria</taxon>
        <taxon>Pseudomonadati</taxon>
        <taxon>Pseudomonadota</taxon>
        <taxon>Gammaproteobacteria</taxon>
        <taxon>Lysobacterales</taxon>
        <taxon>Lysobacteraceae</taxon>
        <taxon>Xanthomonas</taxon>
        <taxon>Xanthomonas translucens group</taxon>
    </lineage>
</organism>
<dbReference type="InterPro" id="IPR012933">
    <property type="entry name" value="HicA_mRNA_interferase"/>
</dbReference>
<evidence type="ECO:0000256" key="3">
    <source>
        <dbReference type="ARBA" id="ARBA00022722"/>
    </source>
</evidence>
<proteinExistence type="inferred from homology"/>
<sequence>MARERPVTDKEFKEVLRILGFTPQPKKGTSHEQWVKDEGSSYKRVTVDPHHAPYHRQLLKLMLSQAGITKDQFFKLLK</sequence>
<keyword evidence="6" id="KW-0694">RNA-binding</keyword>
<name>A0ABW9KRX3_XANCT</name>
<dbReference type="SUPFAM" id="SSF54786">
    <property type="entry name" value="YcfA/nrd intein domain"/>
    <property type="match status" value="1"/>
</dbReference>
<keyword evidence="2" id="KW-1277">Toxin-antitoxin system</keyword>
<gene>
    <name evidence="8" type="ORF">ACK3FC_03445</name>
</gene>
<evidence type="ECO:0000256" key="4">
    <source>
        <dbReference type="ARBA" id="ARBA00022759"/>
    </source>
</evidence>
<evidence type="ECO:0000256" key="2">
    <source>
        <dbReference type="ARBA" id="ARBA00022649"/>
    </source>
</evidence>
<evidence type="ECO:0000256" key="6">
    <source>
        <dbReference type="ARBA" id="ARBA00022884"/>
    </source>
</evidence>
<dbReference type="InterPro" id="IPR038570">
    <property type="entry name" value="HicA_sf"/>
</dbReference>
<keyword evidence="4" id="KW-0255">Endonuclease</keyword>
<comment type="caution">
    <text evidence="8">The sequence shown here is derived from an EMBL/GenBank/DDBJ whole genome shotgun (WGS) entry which is preliminary data.</text>
</comment>
<evidence type="ECO:0000256" key="1">
    <source>
        <dbReference type="ARBA" id="ARBA00006620"/>
    </source>
</evidence>
<dbReference type="Proteomes" id="UP001635788">
    <property type="component" value="Unassembled WGS sequence"/>
</dbReference>
<dbReference type="EMBL" id="JBKAMQ010000002">
    <property type="protein sequence ID" value="MFN6506314.1"/>
    <property type="molecule type" value="Genomic_DNA"/>
</dbReference>
<evidence type="ECO:0000313" key="8">
    <source>
        <dbReference type="EMBL" id="MFN6506314.1"/>
    </source>
</evidence>
<protein>
    <submittedName>
        <fullName evidence="8">Type II toxin-antitoxin system HicA family toxin</fullName>
    </submittedName>
</protein>
<dbReference type="RefSeq" id="WP_081088024.1">
    <property type="nucleotide sequence ID" value="NZ_CP064004.1"/>
</dbReference>
<evidence type="ECO:0000256" key="5">
    <source>
        <dbReference type="ARBA" id="ARBA00022801"/>
    </source>
</evidence>
<accession>A0ABW9KRX3</accession>